<protein>
    <recommendedName>
        <fullName evidence="3">Protein MIZU-KUSSEI 1</fullName>
    </recommendedName>
</protein>
<keyword evidence="2" id="KW-1185">Reference proteome</keyword>
<sequence length="260" mass="28926">MKTIMAAKSPQDSSFSFSRRYLHWKKKPFEENEDENDEEIILNTSSFSHFQECQQQPTLEMPLALPAIRKSTKKSKLKSAIAQAFTKRTTSSSSSLGTRVVGTLFGQRRGHVRLAFQDGPKLGPAVLIELPTPTSVLVREMALGLVRVALECDKRKSGGSNARALLEEPVWRSYCNGRKCGYANKRDCGPDDWNVLRAVEPVSMGAGVLPLSGARPEDGELMYMRARYERVVGSKDSEAFYMINPDGTGGPELSIYFIRV</sequence>
<evidence type="ECO:0000313" key="1">
    <source>
        <dbReference type="EMBL" id="KAL2347484.1"/>
    </source>
</evidence>
<reference evidence="1 2" key="1">
    <citation type="submission" date="2024-08" db="EMBL/GenBank/DDBJ databases">
        <title>Insights into the chromosomal genome structure of Flemingia macrophylla.</title>
        <authorList>
            <person name="Ding Y."/>
            <person name="Zhao Y."/>
            <person name="Bi W."/>
            <person name="Wu M."/>
            <person name="Zhao G."/>
            <person name="Gong Y."/>
            <person name="Li W."/>
            <person name="Zhang P."/>
        </authorList>
    </citation>
    <scope>NUCLEOTIDE SEQUENCE [LARGE SCALE GENOMIC DNA]</scope>
    <source>
        <strain evidence="1">DYQJB</strain>
        <tissue evidence="1">Leaf</tissue>
    </source>
</reference>
<organism evidence="1 2">
    <name type="scientific">Flemingia macrophylla</name>
    <dbReference type="NCBI Taxonomy" id="520843"/>
    <lineage>
        <taxon>Eukaryota</taxon>
        <taxon>Viridiplantae</taxon>
        <taxon>Streptophyta</taxon>
        <taxon>Embryophyta</taxon>
        <taxon>Tracheophyta</taxon>
        <taxon>Spermatophyta</taxon>
        <taxon>Magnoliopsida</taxon>
        <taxon>eudicotyledons</taxon>
        <taxon>Gunneridae</taxon>
        <taxon>Pentapetalae</taxon>
        <taxon>rosids</taxon>
        <taxon>fabids</taxon>
        <taxon>Fabales</taxon>
        <taxon>Fabaceae</taxon>
        <taxon>Papilionoideae</taxon>
        <taxon>50 kb inversion clade</taxon>
        <taxon>NPAAA clade</taxon>
        <taxon>indigoferoid/millettioid clade</taxon>
        <taxon>Phaseoleae</taxon>
        <taxon>Flemingia</taxon>
    </lineage>
</organism>
<dbReference type="EMBL" id="JBGMDY010000001">
    <property type="protein sequence ID" value="KAL2347484.1"/>
    <property type="molecule type" value="Genomic_DNA"/>
</dbReference>
<evidence type="ECO:0008006" key="3">
    <source>
        <dbReference type="Google" id="ProtNLM"/>
    </source>
</evidence>
<dbReference type="InterPro" id="IPR006460">
    <property type="entry name" value="MIZ1-like_pln"/>
</dbReference>
<dbReference type="PANTHER" id="PTHR31696:SF14">
    <property type="entry name" value="PROTEIN MIZU-KUSSEI 1"/>
    <property type="match status" value="1"/>
</dbReference>
<proteinExistence type="predicted"/>
<dbReference type="Pfam" id="PF04759">
    <property type="entry name" value="DUF617"/>
    <property type="match status" value="1"/>
</dbReference>
<dbReference type="PANTHER" id="PTHR31696">
    <property type="entry name" value="PROTEIN MIZU-KUSSEI 1"/>
    <property type="match status" value="1"/>
</dbReference>
<dbReference type="NCBIfam" id="TIGR01570">
    <property type="entry name" value="A_thal_3588"/>
    <property type="match status" value="1"/>
</dbReference>
<accession>A0ABD1NH91</accession>
<dbReference type="Proteomes" id="UP001603857">
    <property type="component" value="Unassembled WGS sequence"/>
</dbReference>
<comment type="caution">
    <text evidence="1">The sequence shown here is derived from an EMBL/GenBank/DDBJ whole genome shotgun (WGS) entry which is preliminary data.</text>
</comment>
<dbReference type="AlphaFoldDB" id="A0ABD1NH91"/>
<name>A0ABD1NH91_9FABA</name>
<evidence type="ECO:0000313" key="2">
    <source>
        <dbReference type="Proteomes" id="UP001603857"/>
    </source>
</evidence>
<gene>
    <name evidence="1" type="ORF">Fmac_001484</name>
</gene>